<dbReference type="InterPro" id="IPR036187">
    <property type="entry name" value="DNA_mismatch_repair_MutS_sf"/>
</dbReference>
<protein>
    <submittedName>
        <fullName evidence="5">DsDNA-specific endonuclease/ATPase MutS2</fullName>
    </submittedName>
</protein>
<keyword evidence="5" id="KW-0378">Hydrolase</keyword>
<keyword evidence="3" id="KW-0238">DNA-binding</keyword>
<dbReference type="InterPro" id="IPR027417">
    <property type="entry name" value="P-loop_NTPase"/>
</dbReference>
<dbReference type="Pfam" id="PF00488">
    <property type="entry name" value="MutS_V"/>
    <property type="match status" value="1"/>
</dbReference>
<dbReference type="InterPro" id="IPR045076">
    <property type="entry name" value="MutS"/>
</dbReference>
<dbReference type="SUPFAM" id="SSF48334">
    <property type="entry name" value="DNA repair protein MutS, domain III"/>
    <property type="match status" value="1"/>
</dbReference>
<feature type="domain" description="DNA mismatch repair proteins mutS family" evidence="4">
    <location>
        <begin position="265"/>
        <end position="476"/>
    </location>
</feature>
<keyword evidence="6" id="KW-1185">Reference proteome</keyword>
<evidence type="ECO:0000313" key="5">
    <source>
        <dbReference type="EMBL" id="MBP1854372.1"/>
    </source>
</evidence>
<dbReference type="Gene3D" id="3.40.50.300">
    <property type="entry name" value="P-loop containing nucleotide triphosphate hydrolases"/>
    <property type="match status" value="1"/>
</dbReference>
<dbReference type="SUPFAM" id="SSF52540">
    <property type="entry name" value="P-loop containing nucleoside triphosphate hydrolases"/>
    <property type="match status" value="1"/>
</dbReference>
<keyword evidence="1" id="KW-0547">Nucleotide-binding</keyword>
<evidence type="ECO:0000256" key="2">
    <source>
        <dbReference type="ARBA" id="ARBA00022840"/>
    </source>
</evidence>
<sequence>MNEVNTITPYGGKEKANIKIYKKENSKKLTKELNYIEKIINGLNENKAVYNDIEYAFCKTKNIKNTIERLKNNSVLDELELFEIKNFAINTNEIISNYQKLNITIDYINFKDLEEVVKLLDPDELNLATFQIYNSYSKKLSSIRKNKLNIEKKIFIETNPDRIETFKKERLNIVLNEEKEELKIRKYLSEKLFNYINNIDENMKSIGKLDLLIAKANLAIKYNAVKPTINNENRICFENLVDPNLKEILNSQNKEYIPISIDIDNKITIISGANMGGKSVSMKTIALNLYLFQCGFYVFAEEANLCVLDFIYLISDDMQDINKGLSTFGAEIIKLKEIIKLMKVRDGFVALDEFARGTNPVEGRMLLKAICEYFKNYNSISLISTHLDDINIDDATYYQVIGLKNVDFNGLKRQIDLKVGMGLNENSNGIKLLQEYMDYRLEKVSKETKVPKDALNVCKLLGLDNEIIEIAANWIIKLEED</sequence>
<organism evidence="5 6">
    <name type="scientific">Metaclostridioides mangenotii</name>
    <dbReference type="NCBI Taxonomy" id="1540"/>
    <lineage>
        <taxon>Bacteria</taxon>
        <taxon>Bacillati</taxon>
        <taxon>Bacillota</taxon>
        <taxon>Clostridia</taxon>
        <taxon>Peptostreptococcales</taxon>
        <taxon>Peptostreptococcaceae</taxon>
        <taxon>Metaclostridioides</taxon>
    </lineage>
</organism>
<reference evidence="5 6" key="1">
    <citation type="submission" date="2021-03" db="EMBL/GenBank/DDBJ databases">
        <title>Genomic Encyclopedia of Type Strains, Phase IV (KMG-IV): sequencing the most valuable type-strain genomes for metagenomic binning, comparative biology and taxonomic classification.</title>
        <authorList>
            <person name="Goeker M."/>
        </authorList>
    </citation>
    <scope>NUCLEOTIDE SEQUENCE [LARGE SCALE GENOMIC DNA]</scope>
    <source>
        <strain evidence="5 6">DSM 1289</strain>
    </source>
</reference>
<evidence type="ECO:0000313" key="6">
    <source>
        <dbReference type="Proteomes" id="UP000767291"/>
    </source>
</evidence>
<keyword evidence="2" id="KW-0067">ATP-binding</keyword>
<evidence type="ECO:0000256" key="3">
    <source>
        <dbReference type="ARBA" id="ARBA00023125"/>
    </source>
</evidence>
<dbReference type="RefSeq" id="WP_209455901.1">
    <property type="nucleotide sequence ID" value="NZ_BAAACS010000017.1"/>
</dbReference>
<dbReference type="Proteomes" id="UP000767291">
    <property type="component" value="Unassembled WGS sequence"/>
</dbReference>
<dbReference type="InterPro" id="IPR000432">
    <property type="entry name" value="DNA_mismatch_repair_MutS_C"/>
</dbReference>
<gene>
    <name evidence="5" type="ORF">J2Z43_000762</name>
</gene>
<comment type="caution">
    <text evidence="5">The sequence shown here is derived from an EMBL/GenBank/DDBJ whole genome shotgun (WGS) entry which is preliminary data.</text>
</comment>
<proteinExistence type="predicted"/>
<dbReference type="EMBL" id="JAGGJX010000001">
    <property type="protein sequence ID" value="MBP1854372.1"/>
    <property type="molecule type" value="Genomic_DNA"/>
</dbReference>
<evidence type="ECO:0000256" key="1">
    <source>
        <dbReference type="ARBA" id="ARBA00022741"/>
    </source>
</evidence>
<dbReference type="SMART" id="SM00534">
    <property type="entry name" value="MUTSac"/>
    <property type="match status" value="1"/>
</dbReference>
<dbReference type="PANTHER" id="PTHR11361:SF14">
    <property type="entry name" value="DNA MISMATCH REPAIR PROTEIN MUTS, TYPE 2"/>
    <property type="match status" value="1"/>
</dbReference>
<accession>A0ABS4E8X0</accession>
<dbReference type="PANTHER" id="PTHR11361">
    <property type="entry name" value="DNA MISMATCH REPAIR PROTEIN MUTS FAMILY MEMBER"/>
    <property type="match status" value="1"/>
</dbReference>
<name>A0ABS4E8X0_9FIRM</name>
<dbReference type="GO" id="GO:0004519">
    <property type="term" value="F:endonuclease activity"/>
    <property type="evidence" value="ECO:0007669"/>
    <property type="project" value="UniProtKB-KW"/>
</dbReference>
<keyword evidence="5" id="KW-0255">Endonuclease</keyword>
<keyword evidence="5" id="KW-0540">Nuclease</keyword>
<evidence type="ECO:0000259" key="4">
    <source>
        <dbReference type="SMART" id="SM00534"/>
    </source>
</evidence>